<dbReference type="InterPro" id="IPR011990">
    <property type="entry name" value="TPR-like_helical_dom_sf"/>
</dbReference>
<feature type="compositionally biased region" description="Basic and acidic residues" evidence="4">
    <location>
        <begin position="137"/>
        <end position="152"/>
    </location>
</feature>
<evidence type="ECO:0000256" key="4">
    <source>
        <dbReference type="SAM" id="MobiDB-lite"/>
    </source>
</evidence>
<dbReference type="EMBL" id="OZ019903">
    <property type="protein sequence ID" value="CAK9197185.1"/>
    <property type="molecule type" value="Genomic_DNA"/>
</dbReference>
<gene>
    <name evidence="5" type="ORF">CSSPTR1EN2_LOCUS3848</name>
</gene>
<feature type="region of interest" description="Disordered" evidence="4">
    <location>
        <begin position="126"/>
        <end position="152"/>
    </location>
</feature>
<dbReference type="Pfam" id="PF13424">
    <property type="entry name" value="TPR_12"/>
    <property type="match status" value="2"/>
</dbReference>
<dbReference type="Pfam" id="PF13374">
    <property type="entry name" value="TPR_10"/>
    <property type="match status" value="2"/>
</dbReference>
<evidence type="ECO:0008006" key="7">
    <source>
        <dbReference type="Google" id="ProtNLM"/>
    </source>
</evidence>
<keyword evidence="2 3" id="KW-0802">TPR repeat</keyword>
<evidence type="ECO:0000256" key="1">
    <source>
        <dbReference type="ARBA" id="ARBA00022737"/>
    </source>
</evidence>
<dbReference type="Gene3D" id="1.25.40.10">
    <property type="entry name" value="Tetratricopeptide repeat domain"/>
    <property type="match status" value="3"/>
</dbReference>
<dbReference type="PROSITE" id="PS50005">
    <property type="entry name" value="TPR"/>
    <property type="match status" value="1"/>
</dbReference>
<dbReference type="PANTHER" id="PTHR45641:SF19">
    <property type="entry name" value="NEPHROCYSTIN-3"/>
    <property type="match status" value="1"/>
</dbReference>
<dbReference type="SUPFAM" id="SSF48452">
    <property type="entry name" value="TPR-like"/>
    <property type="match status" value="3"/>
</dbReference>
<name>A0ABP0TI29_9BRYO</name>
<accession>A0ABP0TI29</accession>
<protein>
    <recommendedName>
        <fullName evidence="7">Kinesin light chain</fullName>
    </recommendedName>
</protein>
<evidence type="ECO:0000313" key="5">
    <source>
        <dbReference type="EMBL" id="CAK9197185.1"/>
    </source>
</evidence>
<dbReference type="InterPro" id="IPR019734">
    <property type="entry name" value="TPR_rpt"/>
</dbReference>
<keyword evidence="1" id="KW-0677">Repeat</keyword>
<sequence>MARAVAVSVSVSISIFKSRELNLGQERCHTTTETGRSLQVSACSTHVSFKSRLQPSSFQIRGDLKGVEQHSWEKLICNCCWPPSGFFTALSEGASSRGHRLSKRLKRYAKYEDGPVLGWQWTPSSVRDTEVDEENEGISKVEKADDDQDASRDQVRQEQFNRFAMAMALDDDGMAEQVMRELGSPVKMSEMRKQVDGVTQLEEQLQELYVEVNRMIEERDEDTARALIEANYESLIEQCEAGGQGVEHAAMLDILAQLRLTLGDFVEAEELLIQIRKILEKVGINSLHPLVDGIRDHVGGMYTALGKPEEGLPFYLSSLDIQEEVLGQNSPLLVKTLLGLATTYTDLDENQRATETYQRVLAILERSRGSSDEALALPLSHLGHSLLEEGRVDEAELSMLRALRIVEKAFGSWDGRVGVATCALGRTKAARGEVSEAVALYRKGLQIMDGCGKFLDDDPTMETVRTDLAELLNMLEKNDEAEELWEENLRVKEQTLGPNDPKLVVHLQNLATAYAAVQKYEKCEPLLWRSLKLVSTHLGPNAPQISIPLACLATALHHLGKQSEAEPLARQAQHIREAAFGPDSLIVGEACNCLASILHSMGRNEEALTLMFRVLAIQEKELGPDSPEIGLTLEFLIMLLQDLGRTSDIRPLVERIQKLLRSQSQLGEVN</sequence>
<keyword evidence="6" id="KW-1185">Reference proteome</keyword>
<organism evidence="5 6">
    <name type="scientific">Sphagnum troendelagicum</name>
    <dbReference type="NCBI Taxonomy" id="128251"/>
    <lineage>
        <taxon>Eukaryota</taxon>
        <taxon>Viridiplantae</taxon>
        <taxon>Streptophyta</taxon>
        <taxon>Embryophyta</taxon>
        <taxon>Bryophyta</taxon>
        <taxon>Sphagnophytina</taxon>
        <taxon>Sphagnopsida</taxon>
        <taxon>Sphagnales</taxon>
        <taxon>Sphagnaceae</taxon>
        <taxon>Sphagnum</taxon>
    </lineage>
</organism>
<dbReference type="PANTHER" id="PTHR45641">
    <property type="entry name" value="TETRATRICOPEPTIDE REPEAT PROTEIN (AFU_ORTHOLOGUE AFUA_6G03870)"/>
    <property type="match status" value="1"/>
</dbReference>
<evidence type="ECO:0000256" key="2">
    <source>
        <dbReference type="ARBA" id="ARBA00022803"/>
    </source>
</evidence>
<dbReference type="SMART" id="SM00028">
    <property type="entry name" value="TPR"/>
    <property type="match status" value="8"/>
</dbReference>
<dbReference type="Proteomes" id="UP001497512">
    <property type="component" value="Chromosome 11"/>
</dbReference>
<reference evidence="5" key="1">
    <citation type="submission" date="2024-02" db="EMBL/GenBank/DDBJ databases">
        <authorList>
            <consortium name="ELIXIR-Norway"/>
            <consortium name="Elixir Norway"/>
        </authorList>
    </citation>
    <scope>NUCLEOTIDE SEQUENCE</scope>
</reference>
<feature type="repeat" description="TPR" evidence="3">
    <location>
        <begin position="334"/>
        <end position="367"/>
    </location>
</feature>
<evidence type="ECO:0000313" key="6">
    <source>
        <dbReference type="Proteomes" id="UP001497512"/>
    </source>
</evidence>
<evidence type="ECO:0000256" key="3">
    <source>
        <dbReference type="PROSITE-ProRule" id="PRU00339"/>
    </source>
</evidence>
<proteinExistence type="predicted"/>